<dbReference type="AlphaFoldDB" id="A0A743NG02"/>
<gene>
    <name evidence="1" type="ORF">G8O08_002857</name>
</gene>
<accession>A0A743NG02</accession>
<reference evidence="1" key="1">
    <citation type="journal article" date="2018" name="Genome Biol.">
        <title>SKESA: strategic k-mer extension for scrupulous assemblies.</title>
        <authorList>
            <person name="Souvorov A."/>
            <person name="Agarwala R."/>
            <person name="Lipman D.J."/>
        </authorList>
    </citation>
    <scope>NUCLEOTIDE SEQUENCE</scope>
    <source>
        <strain evidence="1">MA.CK_98/00007638</strain>
    </source>
</reference>
<comment type="caution">
    <text evidence="1">The sequence shown here is derived from an EMBL/GenBank/DDBJ whole genome shotgun (WGS) entry which is preliminary data.</text>
</comment>
<sequence>MSQKIYHYTGVDGLIGLLSGTLWCTHINFLNDKNEYTIINRMRTEFKESAIRDRRIAKKILFNDIKNFVETTIDLSGTVINNINAFISSFTTDFDSTKHWLSYGNGENRYSLGFNLDKLKKSLLTLNPDVLDIASNIDLQIKDVRYSDVCKVPNVFDLDKETVIDIASQKTTDWNHENEYRIILVERNSVFKQKFAENIKWRSSKGIAILYIPLKFDPNVIENVIYLSQNSSERIEDSLNMMKQYYALKFNVYRSQCGVVL</sequence>
<name>A0A743NG02_SALER</name>
<protein>
    <submittedName>
        <fullName evidence="1">DUF2971 domain-containing protein</fullName>
    </submittedName>
</protein>
<proteinExistence type="predicted"/>
<evidence type="ECO:0000313" key="1">
    <source>
        <dbReference type="EMBL" id="HAF2096981.1"/>
    </source>
</evidence>
<dbReference type="EMBL" id="DAAURG010000006">
    <property type="protein sequence ID" value="HAF2096981.1"/>
    <property type="molecule type" value="Genomic_DNA"/>
</dbReference>
<reference evidence="1" key="2">
    <citation type="submission" date="2020-02" db="EMBL/GenBank/DDBJ databases">
        <authorList>
            <consortium name="NCBI Pathogen Detection Project"/>
        </authorList>
    </citation>
    <scope>NUCLEOTIDE SEQUENCE</scope>
    <source>
        <strain evidence="1">MA.CK_98/00007638</strain>
    </source>
</reference>
<organism evidence="1">
    <name type="scientific">Salmonella enterica</name>
    <name type="common">Salmonella choleraesuis</name>
    <dbReference type="NCBI Taxonomy" id="28901"/>
    <lineage>
        <taxon>Bacteria</taxon>
        <taxon>Pseudomonadati</taxon>
        <taxon>Pseudomonadota</taxon>
        <taxon>Gammaproteobacteria</taxon>
        <taxon>Enterobacterales</taxon>
        <taxon>Enterobacteriaceae</taxon>
        <taxon>Salmonella</taxon>
    </lineage>
</organism>